<name>A0AAV4B0G4_9GAST</name>
<proteinExistence type="predicted"/>
<accession>A0AAV4B0G4</accession>
<evidence type="ECO:0000256" key="1">
    <source>
        <dbReference type="SAM" id="MobiDB-lite"/>
    </source>
</evidence>
<dbReference type="Proteomes" id="UP000735302">
    <property type="component" value="Unassembled WGS sequence"/>
</dbReference>
<feature type="compositionally biased region" description="Basic and acidic residues" evidence="1">
    <location>
        <begin position="42"/>
        <end position="74"/>
    </location>
</feature>
<comment type="caution">
    <text evidence="2">The sequence shown here is derived from an EMBL/GenBank/DDBJ whole genome shotgun (WGS) entry which is preliminary data.</text>
</comment>
<organism evidence="2 3">
    <name type="scientific">Plakobranchus ocellatus</name>
    <dbReference type="NCBI Taxonomy" id="259542"/>
    <lineage>
        <taxon>Eukaryota</taxon>
        <taxon>Metazoa</taxon>
        <taxon>Spiralia</taxon>
        <taxon>Lophotrochozoa</taxon>
        <taxon>Mollusca</taxon>
        <taxon>Gastropoda</taxon>
        <taxon>Heterobranchia</taxon>
        <taxon>Euthyneura</taxon>
        <taxon>Panpulmonata</taxon>
        <taxon>Sacoglossa</taxon>
        <taxon>Placobranchoidea</taxon>
        <taxon>Plakobranchidae</taxon>
        <taxon>Plakobranchus</taxon>
    </lineage>
</organism>
<sequence>MRVGTGNHTSSHRSQHDERSRMCKEQGCHSQRRTLGKSPAGHRGDQNRSSKGYRREHSHSPVHQRGDRGHRGDKSQSLGVHIIRVTATRVQPSTEETGASDVVIMGATGDVSMTRRFTEVDQLVLQSPKRGQLQMLGPAYRQLYGDGSRAVIDSRIVHRYGFNRIRKWQTSWNPGVHECEYPGPALGLMGANAMAGYLGVITMHRCDIHTPSLPQLGTASLVRGRVWRMVNGLPLESALEGMTHSGSAVMSSDSFILTEMFTALARVMIHRRSKLLILLRALPVAEIANSVLPAP</sequence>
<keyword evidence="3" id="KW-1185">Reference proteome</keyword>
<dbReference type="EMBL" id="BLXT01004363">
    <property type="protein sequence ID" value="GFO11864.1"/>
    <property type="molecule type" value="Genomic_DNA"/>
</dbReference>
<evidence type="ECO:0000313" key="3">
    <source>
        <dbReference type="Proteomes" id="UP000735302"/>
    </source>
</evidence>
<protein>
    <submittedName>
        <fullName evidence="2">Uncharacterized protein</fullName>
    </submittedName>
</protein>
<feature type="compositionally biased region" description="Basic and acidic residues" evidence="1">
    <location>
        <begin position="14"/>
        <end position="27"/>
    </location>
</feature>
<dbReference type="AlphaFoldDB" id="A0AAV4B0G4"/>
<reference evidence="2 3" key="1">
    <citation type="journal article" date="2021" name="Elife">
        <title>Chloroplast acquisition without the gene transfer in kleptoplastic sea slugs, Plakobranchus ocellatus.</title>
        <authorList>
            <person name="Maeda T."/>
            <person name="Takahashi S."/>
            <person name="Yoshida T."/>
            <person name="Shimamura S."/>
            <person name="Takaki Y."/>
            <person name="Nagai Y."/>
            <person name="Toyoda A."/>
            <person name="Suzuki Y."/>
            <person name="Arimoto A."/>
            <person name="Ishii H."/>
            <person name="Satoh N."/>
            <person name="Nishiyama T."/>
            <person name="Hasebe M."/>
            <person name="Maruyama T."/>
            <person name="Minagawa J."/>
            <person name="Obokata J."/>
            <person name="Shigenobu S."/>
        </authorList>
    </citation>
    <scope>NUCLEOTIDE SEQUENCE [LARGE SCALE GENOMIC DNA]</scope>
</reference>
<feature type="region of interest" description="Disordered" evidence="1">
    <location>
        <begin position="1"/>
        <end position="78"/>
    </location>
</feature>
<gene>
    <name evidence="2" type="ORF">PoB_003836900</name>
</gene>
<evidence type="ECO:0000313" key="2">
    <source>
        <dbReference type="EMBL" id="GFO11864.1"/>
    </source>
</evidence>